<dbReference type="AlphaFoldDB" id="A0AAC9IQ80"/>
<dbReference type="EMBL" id="CP015017">
    <property type="protein sequence ID" value="APC00754.1"/>
    <property type="molecule type" value="Genomic_DNA"/>
</dbReference>
<evidence type="ECO:0000313" key="1">
    <source>
        <dbReference type="EMBL" id="APC00754.1"/>
    </source>
</evidence>
<name>A0AAC9IQ80_9BURK</name>
<reference evidence="1" key="1">
    <citation type="journal article" date="2017" name="Appl. Environ. Microbiol.">
        <title>Microdiversification of a pelagic Polynucleobacter species is mainly driven by acquisition of genomic islands from a partially interspecific gene pool.</title>
        <authorList>
            <person name="Hoetzinger M."/>
            <person name="Hahn M.W."/>
            <person name="Jezberova J."/>
            <person name="Schmidt J."/>
            <person name="Koll U."/>
        </authorList>
    </citation>
    <scope>NUCLEOTIDE SEQUENCE</scope>
    <source>
        <strain evidence="1">MWH-RechtKol4</strain>
    </source>
</reference>
<sequence>MSSSDQHLDNTIKLLDIVYDLHGGDRGYPYQNVPFSVDEKGSVTLKENLLSELNKGEDKNLIDWAQENIKSLYE</sequence>
<proteinExistence type="predicted"/>
<dbReference type="RefSeq" id="WP_071538925.1">
    <property type="nucleotide sequence ID" value="NZ_CP015016.1"/>
</dbReference>
<accession>A0AAC9IQ80</accession>
<protein>
    <submittedName>
        <fullName evidence="1">Uncharacterized protein</fullName>
    </submittedName>
</protein>
<evidence type="ECO:0000313" key="2">
    <source>
        <dbReference type="Proteomes" id="UP000182060"/>
    </source>
</evidence>
<organism evidence="1 2">
    <name type="scientific">Polynucleobacter asymbioticus</name>
    <dbReference type="NCBI Taxonomy" id="576611"/>
    <lineage>
        <taxon>Bacteria</taxon>
        <taxon>Pseudomonadati</taxon>
        <taxon>Pseudomonadota</taxon>
        <taxon>Betaproteobacteria</taxon>
        <taxon>Burkholderiales</taxon>
        <taxon>Burkholderiaceae</taxon>
        <taxon>Polynucleobacter</taxon>
    </lineage>
</organism>
<dbReference type="Proteomes" id="UP000182060">
    <property type="component" value="Chromosome"/>
</dbReference>
<gene>
    <name evidence="1" type="ORF">AOC25_03485</name>
</gene>